<dbReference type="GO" id="GO:0005634">
    <property type="term" value="C:nucleus"/>
    <property type="evidence" value="ECO:0007669"/>
    <property type="project" value="TreeGrafter"/>
</dbReference>
<dbReference type="Pfam" id="PF04082">
    <property type="entry name" value="Fungal_trans"/>
    <property type="match status" value="1"/>
</dbReference>
<comment type="caution">
    <text evidence="9">The sequence shown here is derived from an EMBL/GenBank/DDBJ whole genome shotgun (WGS) entry which is preliminary data.</text>
</comment>
<dbReference type="PANTHER" id="PTHR31944">
    <property type="entry name" value="HEME-RESPONSIVE ZINC FINGER TRANSCRIPTION FACTOR HAP1"/>
    <property type="match status" value="1"/>
</dbReference>
<dbReference type="SMART" id="SM00906">
    <property type="entry name" value="Fungal_trans"/>
    <property type="match status" value="1"/>
</dbReference>
<dbReference type="GO" id="GO:0000978">
    <property type="term" value="F:RNA polymerase II cis-regulatory region sequence-specific DNA binding"/>
    <property type="evidence" value="ECO:0007669"/>
    <property type="project" value="TreeGrafter"/>
</dbReference>
<feature type="compositionally biased region" description="Low complexity" evidence="7">
    <location>
        <begin position="71"/>
        <end position="80"/>
    </location>
</feature>
<dbReference type="GO" id="GO:0008270">
    <property type="term" value="F:zinc ion binding"/>
    <property type="evidence" value="ECO:0007669"/>
    <property type="project" value="InterPro"/>
</dbReference>
<name>A0AAD5RYT8_9PEZI</name>
<keyword evidence="10" id="KW-1185">Reference proteome</keyword>
<dbReference type="GO" id="GO:0006351">
    <property type="term" value="P:DNA-templated transcription"/>
    <property type="evidence" value="ECO:0007669"/>
    <property type="project" value="InterPro"/>
</dbReference>
<evidence type="ECO:0000256" key="4">
    <source>
        <dbReference type="ARBA" id="ARBA00023125"/>
    </source>
</evidence>
<keyword evidence="6" id="KW-0539">Nucleus</keyword>
<dbReference type="GO" id="GO:0001228">
    <property type="term" value="F:DNA-binding transcription activator activity, RNA polymerase II-specific"/>
    <property type="evidence" value="ECO:0007669"/>
    <property type="project" value="TreeGrafter"/>
</dbReference>
<evidence type="ECO:0000256" key="1">
    <source>
        <dbReference type="ARBA" id="ARBA00022723"/>
    </source>
</evidence>
<dbReference type="EMBL" id="JAKWBI020000015">
    <property type="protein sequence ID" value="KAJ2906327.1"/>
    <property type="molecule type" value="Genomic_DNA"/>
</dbReference>
<keyword evidence="2" id="KW-0862">Zinc</keyword>
<evidence type="ECO:0000256" key="5">
    <source>
        <dbReference type="ARBA" id="ARBA00023163"/>
    </source>
</evidence>
<evidence type="ECO:0000256" key="6">
    <source>
        <dbReference type="ARBA" id="ARBA00023242"/>
    </source>
</evidence>
<accession>A0AAD5RYT8</accession>
<feature type="region of interest" description="Disordered" evidence="7">
    <location>
        <begin position="68"/>
        <end position="127"/>
    </location>
</feature>
<feature type="region of interest" description="Disordered" evidence="7">
    <location>
        <begin position="474"/>
        <end position="501"/>
    </location>
</feature>
<gene>
    <name evidence="9" type="ORF">MKZ38_002043</name>
</gene>
<dbReference type="InterPro" id="IPR051430">
    <property type="entry name" value="Fungal_TF_Env_Response"/>
</dbReference>
<evidence type="ECO:0000259" key="8">
    <source>
        <dbReference type="SMART" id="SM00906"/>
    </source>
</evidence>
<sequence>MTPNYLQRTLTDNPNSGLLGIQAEVHAGFYWAYLVHGDVADQRSLASPVADERDVSIVCTYQIFDRRPKRSSGSSQSGAGRNPRSEPEPPSGSCTSDPNPEVAKPRGVAGDAGSHRLDEGFPSRASGGVGVPVSFLASACAVASSSESTGPETTAGPESSATPNTTSSFTEPSPMYTSLVERVRQLESQLGEKLSLQDTRQAERAGTFPTVPAGKLRVSHNPSDPSPVRGVVSKTRLFGITHWMNGAELFPFVREMQHSASDDANEARRVMQQCKALGKVIKTQRSPFFTNITLGARMPARGIADKLVDAYLRTFDTVSRILHVPTFRKEYELYWTNPQLANQSFVVLLQLVMAIGATFYDERFTIRTEAVQWIQEARFWLSLPFEKQRLTIQGIQIMCLLHYARETCAVSGDLVWISAGSLIRYAMMMGLHRDPSKLGEMSVFRAEIRRRLWAVILEISLQSCIDAGGSPLIRTQDFDTKPPSNLNDEQLGDSKEMPPVDESEFTETSMLIAITRTFPTRLSVACYLSNISSVHTYDETLRLSSELTKVLRKMSLEIRSFYKSGGTRPGPTPFQISFADVMTHRFFLTLHLPVVIKHHRNPNYYFSRKLCVDTALKLFRLAVPATKDWERGPIPSAIAPSPIFPATAKYDPSTGDYPRLCTNGSGPFRSIIVQSTMTIRLELQAQIEEDDQVSLAPHTTQKQDLLSAMKSAGAWSLRRIQSGETNPKGHVSITTLATQVEFMAEKKASGVDVFGKEDEVEMEQVCERTSAESAELAFKELKEVAKRLGVDVGQHQLARPPRHGEGALGKHNGGLSSMEEKLPGVSEPALGNSEGPPPAGLTPIGAMAFEAWNDFDFVTQDDIFTTNFWQDLMPL</sequence>
<dbReference type="Proteomes" id="UP001201980">
    <property type="component" value="Unassembled WGS sequence"/>
</dbReference>
<keyword evidence="5" id="KW-0804">Transcription</keyword>
<dbReference type="AlphaFoldDB" id="A0AAD5RYT8"/>
<dbReference type="PANTHER" id="PTHR31944:SF131">
    <property type="entry name" value="HEME-RESPONSIVE ZINC FINGER TRANSCRIPTION FACTOR HAP1"/>
    <property type="match status" value="1"/>
</dbReference>
<feature type="region of interest" description="Disordered" evidence="7">
    <location>
        <begin position="194"/>
        <end position="227"/>
    </location>
</feature>
<dbReference type="InterPro" id="IPR007219">
    <property type="entry name" value="XnlR_reg_dom"/>
</dbReference>
<organism evidence="9 10">
    <name type="scientific">Zalerion maritima</name>
    <dbReference type="NCBI Taxonomy" id="339359"/>
    <lineage>
        <taxon>Eukaryota</taxon>
        <taxon>Fungi</taxon>
        <taxon>Dikarya</taxon>
        <taxon>Ascomycota</taxon>
        <taxon>Pezizomycotina</taxon>
        <taxon>Sordariomycetes</taxon>
        <taxon>Lulworthiomycetidae</taxon>
        <taxon>Lulworthiales</taxon>
        <taxon>Lulworthiaceae</taxon>
        <taxon>Zalerion</taxon>
    </lineage>
</organism>
<feature type="region of interest" description="Disordered" evidence="7">
    <location>
        <begin position="146"/>
        <end position="173"/>
    </location>
</feature>
<evidence type="ECO:0000256" key="7">
    <source>
        <dbReference type="SAM" id="MobiDB-lite"/>
    </source>
</evidence>
<evidence type="ECO:0000256" key="2">
    <source>
        <dbReference type="ARBA" id="ARBA00022833"/>
    </source>
</evidence>
<keyword evidence="3" id="KW-0805">Transcription regulation</keyword>
<evidence type="ECO:0000256" key="3">
    <source>
        <dbReference type="ARBA" id="ARBA00023015"/>
    </source>
</evidence>
<dbReference type="CDD" id="cd12148">
    <property type="entry name" value="fungal_TF_MHR"/>
    <property type="match status" value="1"/>
</dbReference>
<evidence type="ECO:0000313" key="10">
    <source>
        <dbReference type="Proteomes" id="UP001201980"/>
    </source>
</evidence>
<protein>
    <submittedName>
        <fullName evidence="9">Transcription factor lepE</fullName>
    </submittedName>
</protein>
<keyword evidence="4" id="KW-0238">DNA-binding</keyword>
<proteinExistence type="predicted"/>
<feature type="compositionally biased region" description="Polar residues" evidence="7">
    <location>
        <begin position="149"/>
        <end position="171"/>
    </location>
</feature>
<keyword evidence="1" id="KW-0479">Metal-binding</keyword>
<reference evidence="9" key="1">
    <citation type="submission" date="2022-07" db="EMBL/GenBank/DDBJ databases">
        <title>Draft genome sequence of Zalerion maritima ATCC 34329, a (micro)plastics degrading marine fungus.</title>
        <authorList>
            <person name="Paco A."/>
            <person name="Goncalves M.F.M."/>
            <person name="Rocha-Santos T.A.P."/>
            <person name="Alves A."/>
        </authorList>
    </citation>
    <scope>NUCLEOTIDE SEQUENCE</scope>
    <source>
        <strain evidence="9">ATCC 34329</strain>
    </source>
</reference>
<evidence type="ECO:0000313" key="9">
    <source>
        <dbReference type="EMBL" id="KAJ2906327.1"/>
    </source>
</evidence>
<feature type="region of interest" description="Disordered" evidence="7">
    <location>
        <begin position="797"/>
        <end position="838"/>
    </location>
</feature>
<feature type="domain" description="Xylanolytic transcriptional activator regulatory" evidence="8">
    <location>
        <begin position="415"/>
        <end position="489"/>
    </location>
</feature>